<feature type="compositionally biased region" description="Acidic residues" evidence="3">
    <location>
        <begin position="93"/>
        <end position="103"/>
    </location>
</feature>
<dbReference type="OrthoDB" id="533763at2759"/>
<gene>
    <name evidence="4" type="primary">St13_0</name>
    <name evidence="4" type="ORF">NOTJUL_R06500</name>
</gene>
<evidence type="ECO:0000313" key="5">
    <source>
        <dbReference type="Proteomes" id="UP000531559"/>
    </source>
</evidence>
<dbReference type="InterPro" id="IPR019734">
    <property type="entry name" value="TPR_rpt"/>
</dbReference>
<dbReference type="Pfam" id="PF13432">
    <property type="entry name" value="TPR_16"/>
    <property type="match status" value="1"/>
</dbReference>
<dbReference type="SMART" id="SM00028">
    <property type="entry name" value="TPR"/>
    <property type="match status" value="3"/>
</dbReference>
<name>A0A7K7WB25_9AVES</name>
<organism evidence="4 5">
    <name type="scientific">Nothocercus julius</name>
    <dbReference type="NCBI Taxonomy" id="2585813"/>
    <lineage>
        <taxon>Eukaryota</taxon>
        <taxon>Metazoa</taxon>
        <taxon>Chordata</taxon>
        <taxon>Craniata</taxon>
        <taxon>Vertebrata</taxon>
        <taxon>Euteleostomi</taxon>
        <taxon>Archelosauria</taxon>
        <taxon>Archosauria</taxon>
        <taxon>Dinosauria</taxon>
        <taxon>Saurischia</taxon>
        <taxon>Theropoda</taxon>
        <taxon>Coelurosauria</taxon>
        <taxon>Aves</taxon>
        <taxon>Palaeognathae</taxon>
        <taxon>Tinamiformes</taxon>
        <taxon>Tinamidae</taxon>
        <taxon>Nothocercus</taxon>
    </lineage>
</organism>
<keyword evidence="1" id="KW-0677">Repeat</keyword>
<feature type="region of interest" description="Disordered" evidence="3">
    <location>
        <begin position="237"/>
        <end position="267"/>
    </location>
</feature>
<dbReference type="EMBL" id="VZSV01000076">
    <property type="protein sequence ID" value="NXA50131.1"/>
    <property type="molecule type" value="Genomic_DNA"/>
</dbReference>
<dbReference type="InterPro" id="IPR011990">
    <property type="entry name" value="TPR-like_helical_dom_sf"/>
</dbReference>
<dbReference type="GO" id="GO:0030544">
    <property type="term" value="F:Hsp70 protein binding"/>
    <property type="evidence" value="ECO:0007669"/>
    <property type="project" value="TreeGrafter"/>
</dbReference>
<dbReference type="Proteomes" id="UP000531559">
    <property type="component" value="Unassembled WGS sequence"/>
</dbReference>
<dbReference type="PANTHER" id="PTHR45883">
    <property type="entry name" value="HSC70-INTERACTING PROTEIN"/>
    <property type="match status" value="1"/>
</dbReference>
<evidence type="ECO:0000313" key="4">
    <source>
        <dbReference type="EMBL" id="NXA50131.1"/>
    </source>
</evidence>
<feature type="region of interest" description="Disordered" evidence="3">
    <location>
        <begin position="36"/>
        <end position="105"/>
    </location>
</feature>
<dbReference type="PANTHER" id="PTHR45883:SF2">
    <property type="entry name" value="HSC70-INTERACTING PROTEIN"/>
    <property type="match status" value="1"/>
</dbReference>
<dbReference type="FunFam" id="1.25.40.10:FF:000112">
    <property type="entry name" value="FAM10 family protein"/>
    <property type="match status" value="1"/>
</dbReference>
<reference evidence="4 5" key="1">
    <citation type="submission" date="2019-09" db="EMBL/GenBank/DDBJ databases">
        <title>Bird 10,000 Genomes (B10K) Project - Family phase.</title>
        <authorList>
            <person name="Zhang G."/>
        </authorList>
    </citation>
    <scope>NUCLEOTIDE SEQUENCE [LARGE SCALE GENOMIC DNA]</scope>
    <source>
        <strain evidence="4">B10K-MSB-01</strain>
    </source>
</reference>
<feature type="non-terminal residue" evidence="4">
    <location>
        <position position="1"/>
    </location>
</feature>
<dbReference type="Gene3D" id="1.25.40.10">
    <property type="entry name" value="Tetratricopeptide repeat domain"/>
    <property type="match status" value="1"/>
</dbReference>
<feature type="compositionally biased region" description="Basic and acidic residues" evidence="3">
    <location>
        <begin position="237"/>
        <end position="250"/>
    </location>
</feature>
<evidence type="ECO:0000256" key="2">
    <source>
        <dbReference type="ARBA" id="ARBA00022803"/>
    </source>
</evidence>
<comment type="caution">
    <text evidence="4">The sequence shown here is derived from an EMBL/GenBank/DDBJ whole genome shotgun (WGS) entry which is preliminary data.</text>
</comment>
<keyword evidence="5" id="KW-1185">Reference proteome</keyword>
<proteinExistence type="predicted"/>
<protein>
    <submittedName>
        <fullName evidence="4">F10A1 protein</fullName>
    </submittedName>
</protein>
<dbReference type="SUPFAM" id="SSF48452">
    <property type="entry name" value="TPR-like"/>
    <property type="match status" value="1"/>
</dbReference>
<feature type="compositionally biased region" description="Acidic residues" evidence="3">
    <location>
        <begin position="64"/>
        <end position="86"/>
    </location>
</feature>
<feature type="non-terminal residue" evidence="4">
    <location>
        <position position="267"/>
    </location>
</feature>
<dbReference type="AlphaFoldDB" id="A0A7K7WB25"/>
<accession>A0A7K7WB25</accession>
<sequence length="267" mass="30929">MHSRKIYREDQELAELNQPFLNSEDRRFLRESIGSIENYIPSATSSTDVEEQVMATEELPGKPEEEEEEHEASEETEIAESELEIDNEGKVEPEEDELPEMGDENLKVTSDMMKQADEKKKEAFDAVGRDEFQRAIQLFTDAIKLNPQLSTLYANRASVFVRLRKPNAAIRDCDKATKINPDSAQPYKWRGKAYWLLGRWQQAAKDLALACQLDYDEDTNDMLKEAQRRVQRTLEHQRKYEEEQDAKESVDGLPKVRKSLAEEERAQ</sequence>
<evidence type="ECO:0000256" key="1">
    <source>
        <dbReference type="ARBA" id="ARBA00022737"/>
    </source>
</evidence>
<keyword evidence="2" id="KW-0802">TPR repeat</keyword>
<evidence type="ECO:0000256" key="3">
    <source>
        <dbReference type="SAM" id="MobiDB-lite"/>
    </source>
</evidence>